<dbReference type="EMBL" id="PYNF01000003">
    <property type="protein sequence ID" value="PSV00605.1"/>
    <property type="molecule type" value="Genomic_DNA"/>
</dbReference>
<evidence type="ECO:0000313" key="2">
    <source>
        <dbReference type="Proteomes" id="UP000241426"/>
    </source>
</evidence>
<sequence>MAKYKAATLHEKRTRVAHCNQLIESISSYGRRFFYNSDNGRRDEIVLSNAGRVYFLNTHLNDLVYTHTSRTWLKFSSGGTLRCLVEAMRDYVIKGEKLDINGICPMRIRAENGNIWGYPKQEAEKLISEIKSNPIFYSESI</sequence>
<reference evidence="1 2" key="1">
    <citation type="submission" date="2018-01" db="EMBL/GenBank/DDBJ databases">
        <title>Whole genome sequencing of Histamine producing bacteria.</title>
        <authorList>
            <person name="Butler K."/>
        </authorList>
    </citation>
    <scope>NUCLEOTIDE SEQUENCE [LARGE SCALE GENOMIC DNA]</scope>
    <source>
        <strain evidence="1 2">FS-7.2</strain>
    </source>
</reference>
<proteinExistence type="predicted"/>
<name>A0A2T3KLK4_9GAMM</name>
<protein>
    <submittedName>
        <fullName evidence="1">Uncharacterized protein</fullName>
    </submittedName>
</protein>
<accession>A0A2T3KLK4</accession>
<gene>
    <name evidence="1" type="ORF">C9J27_05570</name>
</gene>
<comment type="caution">
    <text evidence="1">The sequence shown here is derived from an EMBL/GenBank/DDBJ whole genome shotgun (WGS) entry which is preliminary data.</text>
</comment>
<organism evidence="1 2">
    <name type="scientific">Photobacterium kishitanii</name>
    <dbReference type="NCBI Taxonomy" id="318456"/>
    <lineage>
        <taxon>Bacteria</taxon>
        <taxon>Pseudomonadati</taxon>
        <taxon>Pseudomonadota</taxon>
        <taxon>Gammaproteobacteria</taxon>
        <taxon>Vibrionales</taxon>
        <taxon>Vibrionaceae</taxon>
        <taxon>Photobacterium</taxon>
    </lineage>
</organism>
<evidence type="ECO:0000313" key="1">
    <source>
        <dbReference type="EMBL" id="PSV00605.1"/>
    </source>
</evidence>
<dbReference type="AlphaFoldDB" id="A0A2T3KLK4"/>
<dbReference type="RefSeq" id="WP_107289235.1">
    <property type="nucleotide sequence ID" value="NZ_PYNF01000003.1"/>
</dbReference>
<dbReference type="Proteomes" id="UP000241426">
    <property type="component" value="Unassembled WGS sequence"/>
</dbReference>